<evidence type="ECO:0000313" key="2">
    <source>
        <dbReference type="Proteomes" id="UP001460270"/>
    </source>
</evidence>
<gene>
    <name evidence="1" type="ORF">WMY93_011768</name>
</gene>
<evidence type="ECO:0000313" key="1">
    <source>
        <dbReference type="EMBL" id="KAK7916007.1"/>
    </source>
</evidence>
<reference evidence="2" key="1">
    <citation type="submission" date="2024-04" db="EMBL/GenBank/DDBJ databases">
        <title>Salinicola lusitanus LLJ914,a marine bacterium isolated from the Okinawa Trough.</title>
        <authorList>
            <person name="Li J."/>
        </authorList>
    </citation>
    <scope>NUCLEOTIDE SEQUENCE [LARGE SCALE GENOMIC DNA]</scope>
</reference>
<dbReference type="EMBL" id="JBBPFD010000008">
    <property type="protein sequence ID" value="KAK7916007.1"/>
    <property type="molecule type" value="Genomic_DNA"/>
</dbReference>
<organism evidence="1 2">
    <name type="scientific">Mugilogobius chulae</name>
    <name type="common">yellowstripe goby</name>
    <dbReference type="NCBI Taxonomy" id="88201"/>
    <lineage>
        <taxon>Eukaryota</taxon>
        <taxon>Metazoa</taxon>
        <taxon>Chordata</taxon>
        <taxon>Craniata</taxon>
        <taxon>Vertebrata</taxon>
        <taxon>Euteleostomi</taxon>
        <taxon>Actinopterygii</taxon>
        <taxon>Neopterygii</taxon>
        <taxon>Teleostei</taxon>
        <taxon>Neoteleostei</taxon>
        <taxon>Acanthomorphata</taxon>
        <taxon>Gobiaria</taxon>
        <taxon>Gobiiformes</taxon>
        <taxon>Gobioidei</taxon>
        <taxon>Gobiidae</taxon>
        <taxon>Gobionellinae</taxon>
        <taxon>Mugilogobius</taxon>
    </lineage>
</organism>
<keyword evidence="2" id="KW-1185">Reference proteome</keyword>
<dbReference type="AlphaFoldDB" id="A0AAW0P705"/>
<proteinExistence type="predicted"/>
<protein>
    <submittedName>
        <fullName evidence="1">Uncharacterized protein</fullName>
    </submittedName>
</protein>
<name>A0AAW0P705_9GOBI</name>
<dbReference type="Proteomes" id="UP001460270">
    <property type="component" value="Unassembled WGS sequence"/>
</dbReference>
<comment type="caution">
    <text evidence="1">The sequence shown here is derived from an EMBL/GenBank/DDBJ whole genome shotgun (WGS) entry which is preliminary data.</text>
</comment>
<sequence>MCCRSGVVTPGSGRKVVVTCAAGSAGGIRPGLGIGSEVVGLMAAGRWSLPLGVVGAWDGDVVAYLGVGVAQRCRYLESFPRWEWRSGVAFTWDGAAVSLPGSGGSGVVKGTGSGRKHGVVTTVAGRCVNPCARSGRSGCRLRWEWAQRCRYLGLLGNRGVNCTRGSGRSSGCYRLEWAQQVSLPGLGAAAVWR</sequence>
<accession>A0AAW0P705</accession>